<evidence type="ECO:0000256" key="1">
    <source>
        <dbReference type="SAM" id="MobiDB-lite"/>
    </source>
</evidence>
<dbReference type="AlphaFoldDB" id="A0A5C3Q9L6"/>
<reference evidence="2 3" key="1">
    <citation type="journal article" date="2019" name="Nat. Ecol. Evol.">
        <title>Megaphylogeny resolves global patterns of mushroom evolution.</title>
        <authorList>
            <person name="Varga T."/>
            <person name="Krizsan K."/>
            <person name="Foldi C."/>
            <person name="Dima B."/>
            <person name="Sanchez-Garcia M."/>
            <person name="Sanchez-Ramirez S."/>
            <person name="Szollosi G.J."/>
            <person name="Szarkandi J.G."/>
            <person name="Papp V."/>
            <person name="Albert L."/>
            <person name="Andreopoulos W."/>
            <person name="Angelini C."/>
            <person name="Antonin V."/>
            <person name="Barry K.W."/>
            <person name="Bougher N.L."/>
            <person name="Buchanan P."/>
            <person name="Buyck B."/>
            <person name="Bense V."/>
            <person name="Catcheside P."/>
            <person name="Chovatia M."/>
            <person name="Cooper J."/>
            <person name="Damon W."/>
            <person name="Desjardin D."/>
            <person name="Finy P."/>
            <person name="Geml J."/>
            <person name="Haridas S."/>
            <person name="Hughes K."/>
            <person name="Justo A."/>
            <person name="Karasinski D."/>
            <person name="Kautmanova I."/>
            <person name="Kiss B."/>
            <person name="Kocsube S."/>
            <person name="Kotiranta H."/>
            <person name="LaButti K.M."/>
            <person name="Lechner B.E."/>
            <person name="Liimatainen K."/>
            <person name="Lipzen A."/>
            <person name="Lukacs Z."/>
            <person name="Mihaltcheva S."/>
            <person name="Morgado L.N."/>
            <person name="Niskanen T."/>
            <person name="Noordeloos M.E."/>
            <person name="Ohm R.A."/>
            <person name="Ortiz-Santana B."/>
            <person name="Ovrebo C."/>
            <person name="Racz N."/>
            <person name="Riley R."/>
            <person name="Savchenko A."/>
            <person name="Shiryaev A."/>
            <person name="Soop K."/>
            <person name="Spirin V."/>
            <person name="Szebenyi C."/>
            <person name="Tomsovsky M."/>
            <person name="Tulloss R.E."/>
            <person name="Uehling J."/>
            <person name="Grigoriev I.V."/>
            <person name="Vagvolgyi C."/>
            <person name="Papp T."/>
            <person name="Martin F.M."/>
            <person name="Miettinen O."/>
            <person name="Hibbett D.S."/>
            <person name="Nagy L.G."/>
        </authorList>
    </citation>
    <scope>NUCLEOTIDE SEQUENCE [LARGE SCALE GENOMIC DNA]</scope>
    <source>
        <strain evidence="2 3">CBS 309.79</strain>
    </source>
</reference>
<accession>A0A5C3Q9L6</accession>
<sequence length="163" mass="19103">MALASSSKQQIQRHGKTEFEILKESHKFLRDDDKKDLTWNDQLAAKYYSSLYREYGVCDLKHYKSGDFALRWRTEDEVLSGAGETTCGNTRCKHHDGREAVKLSTLEVPFTYMEEEETKSALVKMVLCSRCLRKMMYKREQERQGVNGTKRRRSRSHSPVRSR</sequence>
<protein>
    <submittedName>
        <fullName evidence="2">Folate-sensitive fragile site protein Fra10Ac1-domain-containing protein</fullName>
    </submittedName>
</protein>
<dbReference type="STRING" id="1884261.A0A5C3Q9L6"/>
<dbReference type="Pfam" id="PF09725">
    <property type="entry name" value="Fra10Ac1"/>
    <property type="match status" value="1"/>
</dbReference>
<name>A0A5C3Q9L6_9AGAR</name>
<dbReference type="InterPro" id="IPR019129">
    <property type="entry name" value="Folate-sensitive_fs_Fra10Ac1"/>
</dbReference>
<evidence type="ECO:0000313" key="3">
    <source>
        <dbReference type="Proteomes" id="UP000305067"/>
    </source>
</evidence>
<feature type="region of interest" description="Disordered" evidence="1">
    <location>
        <begin position="142"/>
        <end position="163"/>
    </location>
</feature>
<keyword evidence="3" id="KW-1185">Reference proteome</keyword>
<dbReference type="Proteomes" id="UP000305067">
    <property type="component" value="Unassembled WGS sequence"/>
</dbReference>
<evidence type="ECO:0000313" key="2">
    <source>
        <dbReference type="EMBL" id="TFK98692.1"/>
    </source>
</evidence>
<gene>
    <name evidence="2" type="ORF">BDV98DRAFT_572593</name>
</gene>
<dbReference type="OrthoDB" id="197967at2759"/>
<dbReference type="EMBL" id="ML178838">
    <property type="protein sequence ID" value="TFK98692.1"/>
    <property type="molecule type" value="Genomic_DNA"/>
</dbReference>
<proteinExistence type="predicted"/>
<organism evidence="2 3">
    <name type="scientific">Pterulicium gracile</name>
    <dbReference type="NCBI Taxonomy" id="1884261"/>
    <lineage>
        <taxon>Eukaryota</taxon>
        <taxon>Fungi</taxon>
        <taxon>Dikarya</taxon>
        <taxon>Basidiomycota</taxon>
        <taxon>Agaricomycotina</taxon>
        <taxon>Agaricomycetes</taxon>
        <taxon>Agaricomycetidae</taxon>
        <taxon>Agaricales</taxon>
        <taxon>Pleurotineae</taxon>
        <taxon>Pterulaceae</taxon>
        <taxon>Pterulicium</taxon>
    </lineage>
</organism>
<feature type="compositionally biased region" description="Basic residues" evidence="1">
    <location>
        <begin position="149"/>
        <end position="163"/>
    </location>
</feature>